<dbReference type="AlphaFoldDB" id="A0A0H3NQM7"/>
<dbReference type="InterPro" id="IPR035906">
    <property type="entry name" value="MetI-like_sf"/>
</dbReference>
<evidence type="ECO:0000256" key="10">
    <source>
        <dbReference type="RuleBase" id="RU363032"/>
    </source>
</evidence>
<dbReference type="Proteomes" id="UP000008084">
    <property type="component" value="Chromosome"/>
</dbReference>
<comment type="subcellular location">
    <subcellularLocation>
        <location evidence="1">Cell inner membrane</location>
        <topology evidence="1">Multi-pass membrane protein</topology>
    </subcellularLocation>
    <subcellularLocation>
        <location evidence="10">Cell membrane</location>
        <topology evidence="10">Multi-pass membrane protein</topology>
    </subcellularLocation>
</comment>
<dbReference type="PATRIC" id="fig|930944.6.peg.2726"/>
<comment type="similarity">
    <text evidence="2">Belongs to the binding-protein-dependent transport system permease family. HisMQ subfamily.</text>
</comment>
<evidence type="ECO:0000256" key="1">
    <source>
        <dbReference type="ARBA" id="ARBA00004429"/>
    </source>
</evidence>
<protein>
    <submittedName>
        <fullName evidence="12">Glutamate aspartate transport system permease protein GltK</fullName>
    </submittedName>
</protein>
<evidence type="ECO:0000256" key="6">
    <source>
        <dbReference type="ARBA" id="ARBA00022692"/>
    </source>
</evidence>
<dbReference type="InterPro" id="IPR000515">
    <property type="entry name" value="MetI-like"/>
</dbReference>
<evidence type="ECO:0000313" key="12">
    <source>
        <dbReference type="EMBL" id="CBY25442.1"/>
    </source>
</evidence>
<organism evidence="12 13">
    <name type="scientific">Yersinia enterocolitica subsp. palearctica serotype O:3 (strain DSM 13030 / CIP 106945 / Y11)</name>
    <dbReference type="NCBI Taxonomy" id="930944"/>
    <lineage>
        <taxon>Bacteria</taxon>
        <taxon>Pseudomonadati</taxon>
        <taxon>Pseudomonadota</taxon>
        <taxon>Gammaproteobacteria</taxon>
        <taxon>Enterobacterales</taxon>
        <taxon>Yersiniaceae</taxon>
        <taxon>Yersinia</taxon>
    </lineage>
</organism>
<dbReference type="EMBL" id="FR729477">
    <property type="protein sequence ID" value="CBY25442.1"/>
    <property type="molecule type" value="Genomic_DNA"/>
</dbReference>
<keyword evidence="6 10" id="KW-0812">Transmembrane</keyword>
<feature type="transmembrane region" description="Helical" evidence="10">
    <location>
        <begin position="294"/>
        <end position="317"/>
    </location>
</feature>
<feature type="transmembrane region" description="Helical" evidence="10">
    <location>
        <begin position="337"/>
        <end position="354"/>
    </location>
</feature>
<feature type="transmembrane region" description="Helical" evidence="10">
    <location>
        <begin position="192"/>
        <end position="214"/>
    </location>
</feature>
<gene>
    <name evidence="12" type="ordered locus">Y11_27391</name>
</gene>
<evidence type="ECO:0000313" key="13">
    <source>
        <dbReference type="Proteomes" id="UP000008084"/>
    </source>
</evidence>
<proteinExistence type="inferred from homology"/>
<keyword evidence="7" id="KW-0029">Amino-acid transport</keyword>
<dbReference type="PANTHER" id="PTHR30614">
    <property type="entry name" value="MEMBRANE COMPONENT OF AMINO ACID ABC TRANSPORTER"/>
    <property type="match status" value="1"/>
</dbReference>
<feature type="transmembrane region" description="Helical" evidence="10">
    <location>
        <begin position="30"/>
        <end position="51"/>
    </location>
</feature>
<evidence type="ECO:0000256" key="5">
    <source>
        <dbReference type="ARBA" id="ARBA00022519"/>
    </source>
</evidence>
<reference evidence="12 13" key="1">
    <citation type="journal article" date="2011" name="J. Bacteriol.">
        <title>Complete genome sequence of Yersinia enterocolitica subsp. palearctica serogroup O:3.</title>
        <authorList>
            <person name="Batzilla J."/>
            <person name="Hoper D."/>
            <person name="Antonenka U."/>
            <person name="Heesemann J."/>
            <person name="Rakin A."/>
        </authorList>
    </citation>
    <scope>NUCLEOTIDE SEQUENCE [LARGE SCALE GENOMIC DNA]</scope>
    <source>
        <strain evidence="13">DSM 13030 / CIP 106945 / Y11</strain>
    </source>
</reference>
<evidence type="ECO:0000256" key="3">
    <source>
        <dbReference type="ARBA" id="ARBA00022448"/>
    </source>
</evidence>
<dbReference type="CDD" id="cd06261">
    <property type="entry name" value="TM_PBP2"/>
    <property type="match status" value="1"/>
</dbReference>
<feature type="transmembrane region" description="Helical" evidence="10">
    <location>
        <begin position="100"/>
        <end position="118"/>
    </location>
</feature>
<dbReference type="InterPro" id="IPR010065">
    <property type="entry name" value="AA_ABC_transptr_permease_3TM"/>
</dbReference>
<dbReference type="KEGG" id="yey:Y11_27391"/>
<dbReference type="PANTHER" id="PTHR30614:SF41">
    <property type="entry name" value="INNER MEMBRANE AMINO-ACID ABC TRANSPORTER PERMEASE PROTEIN YHDY"/>
    <property type="match status" value="1"/>
</dbReference>
<dbReference type="SUPFAM" id="SSF161098">
    <property type="entry name" value="MetI-like"/>
    <property type="match status" value="1"/>
</dbReference>
<evidence type="ECO:0000256" key="7">
    <source>
        <dbReference type="ARBA" id="ARBA00022970"/>
    </source>
</evidence>
<dbReference type="HOGENOM" id="CLU_019602_16_1_6"/>
<dbReference type="GO" id="GO:0022857">
    <property type="term" value="F:transmembrane transporter activity"/>
    <property type="evidence" value="ECO:0007669"/>
    <property type="project" value="InterPro"/>
</dbReference>
<keyword evidence="9 10" id="KW-0472">Membrane</keyword>
<feature type="transmembrane region" description="Helical" evidence="10">
    <location>
        <begin position="162"/>
        <end position="185"/>
    </location>
</feature>
<dbReference type="NCBIfam" id="TIGR01726">
    <property type="entry name" value="HEQRo_perm_3TM"/>
    <property type="match status" value="1"/>
</dbReference>
<feature type="domain" description="ABC transmembrane type-1" evidence="11">
    <location>
        <begin position="161"/>
        <end position="350"/>
    </location>
</feature>
<keyword evidence="3 10" id="KW-0813">Transport</keyword>
<dbReference type="RefSeq" id="WP_014609215.1">
    <property type="nucleotide sequence ID" value="NC_017564.1"/>
</dbReference>
<feature type="transmembrane region" description="Helical" evidence="10">
    <location>
        <begin position="130"/>
        <end position="150"/>
    </location>
</feature>
<dbReference type="Pfam" id="PF00528">
    <property type="entry name" value="BPD_transp_1"/>
    <property type="match status" value="1"/>
</dbReference>
<dbReference type="GO" id="GO:0006865">
    <property type="term" value="P:amino acid transport"/>
    <property type="evidence" value="ECO:0007669"/>
    <property type="project" value="UniProtKB-KW"/>
</dbReference>
<evidence type="ECO:0000256" key="9">
    <source>
        <dbReference type="ARBA" id="ARBA00023136"/>
    </source>
</evidence>
<keyword evidence="8 10" id="KW-1133">Transmembrane helix</keyword>
<keyword evidence="4" id="KW-1003">Cell membrane</keyword>
<dbReference type="GeneID" id="31410717"/>
<dbReference type="PROSITE" id="PS50928">
    <property type="entry name" value="ABC_TM1"/>
    <property type="match status" value="1"/>
</dbReference>
<dbReference type="FunFam" id="1.10.3720.10:FF:000032">
    <property type="entry name" value="General amino acid ABC transporter permease"/>
    <property type="match status" value="1"/>
</dbReference>
<keyword evidence="5" id="KW-0997">Cell inner membrane</keyword>
<evidence type="ECO:0000256" key="4">
    <source>
        <dbReference type="ARBA" id="ARBA00022475"/>
    </source>
</evidence>
<name>A0A0H3NQM7_YERE1</name>
<dbReference type="Gene3D" id="1.10.3720.10">
    <property type="entry name" value="MetI-like"/>
    <property type="match status" value="1"/>
</dbReference>
<sequence length="369" mass="41491">MTMTLTREPPSTLRPGNPLSRVVFWAKKNLFSSWTNSLLTLLCLWLMWQLIPPLLNWAVFNANWLGTTRTDCTREGACWVFIHARFGQFMYGLYPIEQRWRINTTLIIGLVTLTPLFWRTMPGRGRYLAVWAVVYPLLVWVMLYGGFFGLNRVETRQWGGLTLTLIIAAVGIAGALPLGILLALARRSSMPVVRILSVVFIEFWRGVPLITVLFMSSVMLPLFMTEGTSIDKLIRALVGVVLFQSAYVAEVVRGGLQALPKGQTEATESLGLGYWKTQGLVILPQALKMVIPGLVNTIIALFKDTSLVIIIGLFDLFSSVQQATVDPAWLGMSTEGYVFAAAVYWIFCFSMSRYSQHLEKRFHTGRSTH</sequence>
<dbReference type="GO" id="GO:0043190">
    <property type="term" value="C:ATP-binding cassette (ABC) transporter complex"/>
    <property type="evidence" value="ECO:0007669"/>
    <property type="project" value="InterPro"/>
</dbReference>
<dbReference type="InterPro" id="IPR043429">
    <property type="entry name" value="ArtM/GltK/GlnP/TcyL/YhdX-like"/>
</dbReference>
<accession>A0A0H3NQM7</accession>
<evidence type="ECO:0000256" key="8">
    <source>
        <dbReference type="ARBA" id="ARBA00022989"/>
    </source>
</evidence>
<evidence type="ECO:0000259" key="11">
    <source>
        <dbReference type="PROSITE" id="PS50928"/>
    </source>
</evidence>
<evidence type="ECO:0000256" key="2">
    <source>
        <dbReference type="ARBA" id="ARBA00010072"/>
    </source>
</evidence>